<name>A0A9P5S1L1_9FUNG</name>
<reference evidence="1" key="1">
    <citation type="journal article" date="2020" name="Fungal Divers.">
        <title>Resolving the Mortierellaceae phylogeny through synthesis of multi-gene phylogenetics and phylogenomics.</title>
        <authorList>
            <person name="Vandepol N."/>
            <person name="Liber J."/>
            <person name="Desiro A."/>
            <person name="Na H."/>
            <person name="Kennedy M."/>
            <person name="Barry K."/>
            <person name="Grigoriev I.V."/>
            <person name="Miller A.N."/>
            <person name="O'Donnell K."/>
            <person name="Stajich J.E."/>
            <person name="Bonito G."/>
        </authorList>
    </citation>
    <scope>NUCLEOTIDE SEQUENCE</scope>
    <source>
        <strain evidence="1">NRRL 6426</strain>
    </source>
</reference>
<protein>
    <submittedName>
        <fullName evidence="1">Uncharacterized protein</fullName>
    </submittedName>
</protein>
<dbReference type="Proteomes" id="UP000748756">
    <property type="component" value="Unassembled WGS sequence"/>
</dbReference>
<organism evidence="1 2">
    <name type="scientific">Linnemannia schmuckeri</name>
    <dbReference type="NCBI Taxonomy" id="64567"/>
    <lineage>
        <taxon>Eukaryota</taxon>
        <taxon>Fungi</taxon>
        <taxon>Fungi incertae sedis</taxon>
        <taxon>Mucoromycota</taxon>
        <taxon>Mortierellomycotina</taxon>
        <taxon>Mortierellomycetes</taxon>
        <taxon>Mortierellales</taxon>
        <taxon>Mortierellaceae</taxon>
        <taxon>Linnemannia</taxon>
    </lineage>
</organism>
<accession>A0A9P5S1L1</accession>
<sequence>MPMVSMLPEVVTFINWAHTFITVGPCRTFHLITTIFAIANQQDTNSQWARSCLTTCRTKFRDLSDTTSTNTNWQSVFMSVKPGGRYTTRFSGAISTLTLYTSSKKNCALPGALRTNSNLIQSIRLVCLHQTHESLGIFWEHCPPNLPQLDSMQISGQFTPTWMLLPFYHPSSSLVKWKKLVFRMEGYRSYTYGRDFFGALYKHARTLEVLRLEMRAYVMGDRVDRLMLLAPNLKELYILGDYMDGNGGYLDARELVKADWVCTDLEVFACRIRNIPRFDITRPIGRDFGRERVQQNQDGTLEESIELQRQVYSKLARFTRLRELQLGFPVNSRTSYYKHRRDEEKYRQYDCLAMTLESGLDLLRGLKDLSTVGLEDMEVYIHDDKKQTWFAEHWPHATFR</sequence>
<gene>
    <name evidence="1" type="ORF">BG015_004733</name>
</gene>
<comment type="caution">
    <text evidence="1">The sequence shown here is derived from an EMBL/GenBank/DDBJ whole genome shotgun (WGS) entry which is preliminary data.</text>
</comment>
<dbReference type="OrthoDB" id="2368759at2759"/>
<evidence type="ECO:0000313" key="1">
    <source>
        <dbReference type="EMBL" id="KAF9152778.1"/>
    </source>
</evidence>
<dbReference type="EMBL" id="JAAAUQ010000220">
    <property type="protein sequence ID" value="KAF9152778.1"/>
    <property type="molecule type" value="Genomic_DNA"/>
</dbReference>
<keyword evidence="2" id="KW-1185">Reference proteome</keyword>
<evidence type="ECO:0000313" key="2">
    <source>
        <dbReference type="Proteomes" id="UP000748756"/>
    </source>
</evidence>
<proteinExistence type="predicted"/>
<dbReference type="AlphaFoldDB" id="A0A9P5S1L1"/>